<organism evidence="2">
    <name type="scientific">Stutzerimonas stutzeri</name>
    <name type="common">Pseudomonas stutzeri</name>
    <dbReference type="NCBI Taxonomy" id="316"/>
    <lineage>
        <taxon>Bacteria</taxon>
        <taxon>Pseudomonadati</taxon>
        <taxon>Pseudomonadota</taxon>
        <taxon>Gammaproteobacteria</taxon>
        <taxon>Pseudomonadales</taxon>
        <taxon>Pseudomonadaceae</taxon>
        <taxon>Stutzerimonas</taxon>
    </lineage>
</organism>
<evidence type="ECO:0000313" key="2">
    <source>
        <dbReference type="EMBL" id="ABV54353.1"/>
    </source>
</evidence>
<reference evidence="2" key="1">
    <citation type="journal article" date="2008" name="J. Bacteriol.">
        <title>A family of insertion sequences that impacts integrons by specific targeting of gene cassette recombination sites, the IS1111-attC Group.</title>
        <authorList>
            <person name="Tetu S.G."/>
            <person name="Holmes A.J."/>
        </authorList>
    </citation>
    <scope>NUCLEOTIDE SEQUENCE</scope>
    <source>
        <strain evidence="2">RNAIII</strain>
    </source>
</reference>
<feature type="compositionally biased region" description="Gly residues" evidence="1">
    <location>
        <begin position="187"/>
        <end position="196"/>
    </location>
</feature>
<sequence>MLENIRLSLGHSFPNSEITLHEEQSTLKVQLIGHDEHLSKADIHKAVCKVLVDSGAFSQYSAATITPYKSQEEFISTVATEIIRAAIATTINSAAEIEVSIDSRTIYTTLKSNSFYSNSNRETAKSKVQEKFQKSSLAQKYNITITTHTYPATFNLSPPHDNDDSDGSYDDLDDSANPNWPSTTGNPSGGGRGNNI</sequence>
<evidence type="ECO:0000256" key="1">
    <source>
        <dbReference type="SAM" id="MobiDB-lite"/>
    </source>
</evidence>
<protein>
    <submittedName>
        <fullName evidence="2">Uncharacterized protein</fullName>
    </submittedName>
</protein>
<accession>B3SPU9</accession>
<dbReference type="AlphaFoldDB" id="B3SPU9"/>
<proteinExistence type="predicted"/>
<dbReference type="EMBL" id="EF648213">
    <property type="protein sequence ID" value="ABV54353.1"/>
    <property type="molecule type" value="Genomic_DNA"/>
</dbReference>
<feature type="compositionally biased region" description="Acidic residues" evidence="1">
    <location>
        <begin position="163"/>
        <end position="174"/>
    </location>
</feature>
<name>B3SPU9_STUST</name>
<feature type="compositionally biased region" description="Polar residues" evidence="1">
    <location>
        <begin position="176"/>
        <end position="186"/>
    </location>
</feature>
<feature type="region of interest" description="Disordered" evidence="1">
    <location>
        <begin position="152"/>
        <end position="196"/>
    </location>
</feature>